<organism evidence="6 7">
    <name type="scientific">Actinokineospora bangkokensis</name>
    <dbReference type="NCBI Taxonomy" id="1193682"/>
    <lineage>
        <taxon>Bacteria</taxon>
        <taxon>Bacillati</taxon>
        <taxon>Actinomycetota</taxon>
        <taxon>Actinomycetes</taxon>
        <taxon>Pseudonocardiales</taxon>
        <taxon>Pseudonocardiaceae</taxon>
        <taxon>Actinokineospora</taxon>
    </lineage>
</organism>
<evidence type="ECO:0000259" key="5">
    <source>
        <dbReference type="PROSITE" id="PS50975"/>
    </source>
</evidence>
<keyword evidence="6" id="KW-0456">Lyase</keyword>
<name>A0A1Q9LKK0_9PSEU</name>
<dbReference type="InterPro" id="IPR052032">
    <property type="entry name" value="ATP-dep_AA_Ligase"/>
</dbReference>
<feature type="domain" description="ATP-grasp" evidence="5">
    <location>
        <begin position="113"/>
        <end position="305"/>
    </location>
</feature>
<evidence type="ECO:0000256" key="1">
    <source>
        <dbReference type="ARBA" id="ARBA00022598"/>
    </source>
</evidence>
<proteinExistence type="predicted"/>
<keyword evidence="1" id="KW-0436">Ligase</keyword>
<dbReference type="GO" id="GO:0016829">
    <property type="term" value="F:lyase activity"/>
    <property type="evidence" value="ECO:0007669"/>
    <property type="project" value="UniProtKB-KW"/>
</dbReference>
<accession>A0A1Q9LKK0</accession>
<dbReference type="Proteomes" id="UP000186040">
    <property type="component" value="Unassembled WGS sequence"/>
</dbReference>
<dbReference type="OrthoDB" id="24041at2"/>
<dbReference type="Pfam" id="PF13535">
    <property type="entry name" value="ATP-grasp_4"/>
    <property type="match status" value="1"/>
</dbReference>
<evidence type="ECO:0000313" key="6">
    <source>
        <dbReference type="EMBL" id="OLR92509.1"/>
    </source>
</evidence>
<dbReference type="PANTHER" id="PTHR43585:SF2">
    <property type="entry name" value="ATP-GRASP ENZYME FSQD"/>
    <property type="match status" value="1"/>
</dbReference>
<sequence length="402" mass="42577">MAVAALEALTFGLGRLVDAAEDAGHRLWLLTGVRGVYRHELSTLDPARLEVLDIDTHDTAACEDALKGIPDLAGLVNSTDTWLRAGADLAARFGLPGPDPAAVRTIRDKHAVRTVLRERGLTRVRSVEVPGGARAREVLADFGYPFVLKDSAGTGSKNVWAVRSADELETALAESSRAALMGGLFAESLVLGPVFSAETLSWAGETRLLGVTGRLISHRWFGREDLMSFPADLPAADRDAVAAWVADVLAAVGHDRGFAHVEFALTDEGPELVEVNARIGGCLAGEALCRSLGTNVYRAVVDVALGRRPALLDADLPEHGRPSAVVLVYPERTGTFTGVEGVDRLGAYPGSPEWFPTMAEGTEVTQLGDQRASSGLLMAEAGTTELAIYRALAAANALRPLT</sequence>
<dbReference type="PANTHER" id="PTHR43585">
    <property type="entry name" value="FUMIPYRROLE BIOSYNTHESIS PROTEIN C"/>
    <property type="match status" value="1"/>
</dbReference>
<keyword evidence="2 4" id="KW-0547">Nucleotide-binding</keyword>
<dbReference type="GO" id="GO:0046872">
    <property type="term" value="F:metal ion binding"/>
    <property type="evidence" value="ECO:0007669"/>
    <property type="project" value="InterPro"/>
</dbReference>
<reference evidence="6 7" key="1">
    <citation type="submission" date="2016-10" db="EMBL/GenBank/DDBJ databases">
        <title>The Draft Genome Sequence of Actinokineospora bangkokensis 44EHWT reveals the biosynthetic pathway of antifungal compounds Thailandins with unusual extender unit butylmalonyl-CoA.</title>
        <authorList>
            <person name="Greule A."/>
            <person name="Intra B."/>
            <person name="Flemming S."/>
            <person name="Rommel M.G."/>
            <person name="Panbangred W."/>
            <person name="Bechthold A."/>
        </authorList>
    </citation>
    <scope>NUCLEOTIDE SEQUENCE [LARGE SCALE GENOMIC DNA]</scope>
    <source>
        <strain evidence="6 7">44EHW</strain>
    </source>
</reference>
<dbReference type="InterPro" id="IPR040570">
    <property type="entry name" value="LAL_C2"/>
</dbReference>
<dbReference type="AlphaFoldDB" id="A0A1Q9LKK0"/>
<dbReference type="SUPFAM" id="SSF56059">
    <property type="entry name" value="Glutathione synthetase ATP-binding domain-like"/>
    <property type="match status" value="1"/>
</dbReference>
<dbReference type="GO" id="GO:0005524">
    <property type="term" value="F:ATP binding"/>
    <property type="evidence" value="ECO:0007669"/>
    <property type="project" value="UniProtKB-UniRule"/>
</dbReference>
<dbReference type="InterPro" id="IPR011761">
    <property type="entry name" value="ATP-grasp"/>
</dbReference>
<comment type="caution">
    <text evidence="6">The sequence shown here is derived from an EMBL/GenBank/DDBJ whole genome shotgun (WGS) entry which is preliminary data.</text>
</comment>
<evidence type="ECO:0000256" key="4">
    <source>
        <dbReference type="PROSITE-ProRule" id="PRU00409"/>
    </source>
</evidence>
<gene>
    <name evidence="6" type="ORF">BJP25_20795</name>
</gene>
<keyword evidence="7" id="KW-1185">Reference proteome</keyword>
<evidence type="ECO:0000256" key="3">
    <source>
        <dbReference type="ARBA" id="ARBA00022840"/>
    </source>
</evidence>
<evidence type="ECO:0000256" key="2">
    <source>
        <dbReference type="ARBA" id="ARBA00022741"/>
    </source>
</evidence>
<dbReference type="Pfam" id="PF18603">
    <property type="entry name" value="LAL_C2"/>
    <property type="match status" value="1"/>
</dbReference>
<dbReference type="STRING" id="1193682.BJP25_20795"/>
<dbReference type="RefSeq" id="WP_075975652.1">
    <property type="nucleotide sequence ID" value="NZ_MKQR01000016.1"/>
</dbReference>
<dbReference type="EMBL" id="MKQR01000016">
    <property type="protein sequence ID" value="OLR92509.1"/>
    <property type="molecule type" value="Genomic_DNA"/>
</dbReference>
<dbReference type="PROSITE" id="PS50975">
    <property type="entry name" value="ATP_GRASP"/>
    <property type="match status" value="1"/>
</dbReference>
<dbReference type="Gene3D" id="3.30.470.20">
    <property type="entry name" value="ATP-grasp fold, B domain"/>
    <property type="match status" value="1"/>
</dbReference>
<protein>
    <submittedName>
        <fullName evidence="6">Argininosuccinate lyase</fullName>
    </submittedName>
</protein>
<dbReference type="GO" id="GO:0016874">
    <property type="term" value="F:ligase activity"/>
    <property type="evidence" value="ECO:0007669"/>
    <property type="project" value="UniProtKB-KW"/>
</dbReference>
<keyword evidence="3 4" id="KW-0067">ATP-binding</keyword>
<evidence type="ECO:0000313" key="7">
    <source>
        <dbReference type="Proteomes" id="UP000186040"/>
    </source>
</evidence>